<dbReference type="GO" id="GO:0051301">
    <property type="term" value="P:cell division"/>
    <property type="evidence" value="ECO:0007669"/>
    <property type="project" value="UniProtKB-KW"/>
</dbReference>
<dbReference type="PANTHER" id="PTHR22683:SF41">
    <property type="entry name" value="DNA TRANSLOCASE FTSK"/>
    <property type="match status" value="1"/>
</dbReference>
<dbReference type="AlphaFoldDB" id="A0A2M8Q8V3"/>
<comment type="caution">
    <text evidence="7">The sequence shown here is derived from an EMBL/GenBank/DDBJ whole genome shotgun (WGS) entry which is preliminary data.</text>
</comment>
<dbReference type="PROSITE" id="PS50901">
    <property type="entry name" value="FTSK"/>
    <property type="match status" value="1"/>
</dbReference>
<keyword evidence="4" id="KW-0238">DNA-binding</keyword>
<dbReference type="InterPro" id="IPR002543">
    <property type="entry name" value="FtsK_dom"/>
</dbReference>
<organism evidence="7 8">
    <name type="scientific">Candidatus Thermofonsia Clade 3 bacterium</name>
    <dbReference type="NCBI Taxonomy" id="2364212"/>
    <lineage>
        <taxon>Bacteria</taxon>
        <taxon>Bacillati</taxon>
        <taxon>Chloroflexota</taxon>
        <taxon>Candidatus Thermofontia</taxon>
        <taxon>Candidatus Thermofonsia Clade 3</taxon>
    </lineage>
</organism>
<dbReference type="SUPFAM" id="SSF52540">
    <property type="entry name" value="P-loop containing nucleoside triphosphate hydrolases"/>
    <property type="match status" value="1"/>
</dbReference>
<evidence type="ECO:0000256" key="1">
    <source>
        <dbReference type="ARBA" id="ARBA00006474"/>
    </source>
</evidence>
<keyword evidence="7" id="KW-0132">Cell division</keyword>
<feature type="non-terminal residue" evidence="7">
    <location>
        <position position="259"/>
    </location>
</feature>
<comment type="similarity">
    <text evidence="1">Belongs to the FtsK/SpoIIIE/SftA family.</text>
</comment>
<accession>A0A2M8Q8V3</accession>
<dbReference type="Pfam" id="PF17854">
    <property type="entry name" value="FtsK_alpha"/>
    <property type="match status" value="1"/>
</dbReference>
<evidence type="ECO:0000256" key="2">
    <source>
        <dbReference type="ARBA" id="ARBA00022741"/>
    </source>
</evidence>
<dbReference type="GO" id="GO:0003677">
    <property type="term" value="F:DNA binding"/>
    <property type="evidence" value="ECO:0007669"/>
    <property type="project" value="UniProtKB-KW"/>
</dbReference>
<evidence type="ECO:0000313" key="8">
    <source>
        <dbReference type="Proteomes" id="UP000230790"/>
    </source>
</evidence>
<dbReference type="PANTHER" id="PTHR22683">
    <property type="entry name" value="SPORULATION PROTEIN RELATED"/>
    <property type="match status" value="1"/>
</dbReference>
<evidence type="ECO:0000256" key="3">
    <source>
        <dbReference type="ARBA" id="ARBA00022840"/>
    </source>
</evidence>
<dbReference type="InterPro" id="IPR027417">
    <property type="entry name" value="P-loop_NTPase"/>
</dbReference>
<dbReference type="InterPro" id="IPR041027">
    <property type="entry name" value="FtsK_alpha"/>
</dbReference>
<dbReference type="EMBL" id="PGTN01000375">
    <property type="protein sequence ID" value="PJF46214.1"/>
    <property type="molecule type" value="Genomic_DNA"/>
</dbReference>
<evidence type="ECO:0000256" key="5">
    <source>
        <dbReference type="PROSITE-ProRule" id="PRU00289"/>
    </source>
</evidence>
<evidence type="ECO:0000313" key="7">
    <source>
        <dbReference type="EMBL" id="PJF46214.1"/>
    </source>
</evidence>
<dbReference type="GO" id="GO:0005524">
    <property type="term" value="F:ATP binding"/>
    <property type="evidence" value="ECO:0007669"/>
    <property type="project" value="UniProtKB-UniRule"/>
</dbReference>
<keyword evidence="7" id="KW-0131">Cell cycle</keyword>
<dbReference type="Gene3D" id="3.30.980.40">
    <property type="match status" value="1"/>
</dbReference>
<reference evidence="7 8" key="1">
    <citation type="submission" date="2017-11" db="EMBL/GenBank/DDBJ databases">
        <title>Evolution of Phototrophy in the Chloroflexi Phylum Driven by Horizontal Gene Transfer.</title>
        <authorList>
            <person name="Ward L.M."/>
            <person name="Hemp J."/>
            <person name="Shih P.M."/>
            <person name="Mcglynn S.E."/>
            <person name="Fischer W."/>
        </authorList>
    </citation>
    <scope>NUCLEOTIDE SEQUENCE [LARGE SCALE GENOMIC DNA]</scope>
    <source>
        <strain evidence="7">JP3_7</strain>
    </source>
</reference>
<keyword evidence="2 5" id="KW-0547">Nucleotide-binding</keyword>
<proteinExistence type="inferred from homology"/>
<feature type="non-terminal residue" evidence="7">
    <location>
        <position position="1"/>
    </location>
</feature>
<dbReference type="InterPro" id="IPR050206">
    <property type="entry name" value="FtsK/SpoIIIE/SftA"/>
</dbReference>
<gene>
    <name evidence="7" type="ORF">CUN48_14940</name>
</gene>
<feature type="binding site" evidence="5">
    <location>
        <begin position="147"/>
        <end position="154"/>
    </location>
    <ligand>
        <name>ATP</name>
        <dbReference type="ChEBI" id="CHEBI:30616"/>
    </ligand>
</feature>
<name>A0A2M8Q8V3_9CHLR</name>
<dbReference type="Gene3D" id="3.40.50.300">
    <property type="entry name" value="P-loop containing nucleotide triphosphate hydrolases"/>
    <property type="match status" value="1"/>
</dbReference>
<evidence type="ECO:0000256" key="4">
    <source>
        <dbReference type="ARBA" id="ARBA00023125"/>
    </source>
</evidence>
<keyword evidence="3 5" id="KW-0067">ATP-binding</keyword>
<dbReference type="Proteomes" id="UP000230790">
    <property type="component" value="Unassembled WGS sequence"/>
</dbReference>
<sequence length="259" mass="28311">DDNHIRMQGRLIQETLALFGVPADFEGAYKGPAVTQYLIKPGYVERKVGNEVQRVKVKVAKIAALANDLALALAAPSVRVEAPIPGTNYVGIEVPNQASNIVGLKELMESEAFAEKKRILPIALGEDVKGQPIITDLTRMPHLLIAGATGSGKSVCINSIIACLLLTHTPDTLRLLMIDPKMVELSVYNGIPHLLSPVVTDVDKAAGVLFWTVKEMERRYALFSKANARDLVRYNAYLEKNGEKPLPYIVVIVDEMADL</sequence>
<protein>
    <submittedName>
        <fullName evidence="7">Cell division protein FtsK</fullName>
    </submittedName>
</protein>
<evidence type="ECO:0000259" key="6">
    <source>
        <dbReference type="PROSITE" id="PS50901"/>
    </source>
</evidence>
<dbReference type="Pfam" id="PF01580">
    <property type="entry name" value="FtsK_SpoIIIE"/>
    <property type="match status" value="1"/>
</dbReference>
<feature type="domain" description="FtsK" evidence="6">
    <location>
        <begin position="130"/>
        <end position="259"/>
    </location>
</feature>